<dbReference type="OrthoDB" id="5365701at2759"/>
<dbReference type="PANTHER" id="PTHR35391">
    <property type="entry name" value="C2H2-TYPE DOMAIN-CONTAINING PROTEIN-RELATED"/>
    <property type="match status" value="1"/>
</dbReference>
<feature type="domain" description="C2H2-type" evidence="2">
    <location>
        <begin position="618"/>
        <end position="645"/>
    </location>
</feature>
<dbReference type="AlphaFoldDB" id="A0A6A5W817"/>
<evidence type="ECO:0000313" key="4">
    <source>
        <dbReference type="Proteomes" id="UP000799779"/>
    </source>
</evidence>
<sequence>MSIANADQEASTAAVTRSCFEKFQQCLQQTDGKTKIHVQTRLADLRLWADSVGAVAHEKASLDYRFKHRLDDMFFIRNLLSMLEGFFKDMEECFLTAKQDADLQDIMTNIDSTIDTLAFIGVQIRRSGRKSRIRKADNSFDQNQDIYRNLRAHLACIVSARPTKEGRPKDEGKDIHSVDYFAKVKLSPIQERLIEANLRRRHRFKEAQRHSGGLKDHSGNVAPPVIPQRFIAISTTQHAKQDVSPLQDKKIAAVMRQQSSRPGPTKEDTHTIAPTSASGLDSKWGGLQEKRRLGPTATCLTSTTAKMRYPRAHKLSDAEQKLAKCPCCCQAIPATELEGSRWRKHVANDLCPYTCVVAGCPTPYNLFVTQEEWDDHVINDHPPHWQCPCCGYDPPIFESISGITHHLMTEHPDEVEADLEEFLSDAEINIMGITNCPLCDSEGPPDSLDLMEHILQHVHDFSLRSLPWPADLPITLDKSAGLFNMSHAVKIVKDKEGNVFKHDIATWAEHVAPTFDQSRGILICYDKESNEFVLDAASTLEAVERRISLQLRDVDRNTFKNEGESTQQDPSRQDYFSQFGNDYFVDESGDGRFSQTYHLPQQSGATERSTENHGRKRWICPVCDAQSKPESSGEKDFFEHLIPSHPVEQAEIDSSGGKDRWMRYMLATAYWLGMSRSRFDRRS</sequence>
<accession>A0A6A5W817</accession>
<evidence type="ECO:0000313" key="3">
    <source>
        <dbReference type="EMBL" id="KAF1996899.1"/>
    </source>
</evidence>
<reference evidence="3" key="1">
    <citation type="journal article" date="2020" name="Stud. Mycol.">
        <title>101 Dothideomycetes genomes: a test case for predicting lifestyles and emergence of pathogens.</title>
        <authorList>
            <person name="Haridas S."/>
            <person name="Albert R."/>
            <person name="Binder M."/>
            <person name="Bloem J."/>
            <person name="Labutti K."/>
            <person name="Salamov A."/>
            <person name="Andreopoulos B."/>
            <person name="Baker S."/>
            <person name="Barry K."/>
            <person name="Bills G."/>
            <person name="Bluhm B."/>
            <person name="Cannon C."/>
            <person name="Castanera R."/>
            <person name="Culley D."/>
            <person name="Daum C."/>
            <person name="Ezra D."/>
            <person name="Gonzalez J."/>
            <person name="Henrissat B."/>
            <person name="Kuo A."/>
            <person name="Liang C."/>
            <person name="Lipzen A."/>
            <person name="Lutzoni F."/>
            <person name="Magnuson J."/>
            <person name="Mondo S."/>
            <person name="Nolan M."/>
            <person name="Ohm R."/>
            <person name="Pangilinan J."/>
            <person name="Park H.-J."/>
            <person name="Ramirez L."/>
            <person name="Alfaro M."/>
            <person name="Sun H."/>
            <person name="Tritt A."/>
            <person name="Yoshinaga Y."/>
            <person name="Zwiers L.-H."/>
            <person name="Turgeon B."/>
            <person name="Goodwin S."/>
            <person name="Spatafora J."/>
            <person name="Crous P."/>
            <person name="Grigoriev I."/>
        </authorList>
    </citation>
    <scope>NUCLEOTIDE SEQUENCE</scope>
    <source>
        <strain evidence="3">CBS 123094</strain>
    </source>
</reference>
<name>A0A6A5W817_9PLEO</name>
<dbReference type="InterPro" id="IPR013087">
    <property type="entry name" value="Znf_C2H2_type"/>
</dbReference>
<feature type="domain" description="C2H2-type" evidence="2">
    <location>
        <begin position="353"/>
        <end position="381"/>
    </location>
</feature>
<protein>
    <recommendedName>
        <fullName evidence="2">C2H2-type domain-containing protein</fullName>
    </recommendedName>
</protein>
<gene>
    <name evidence="3" type="ORF">P154DRAFT_301147</name>
</gene>
<dbReference type="Proteomes" id="UP000799779">
    <property type="component" value="Unassembled WGS sequence"/>
</dbReference>
<keyword evidence="4" id="KW-1185">Reference proteome</keyword>
<feature type="region of interest" description="Disordered" evidence="1">
    <location>
        <begin position="257"/>
        <end position="283"/>
    </location>
</feature>
<feature type="domain" description="C2H2-type" evidence="2">
    <location>
        <begin position="434"/>
        <end position="457"/>
    </location>
</feature>
<feature type="domain" description="C2H2-type" evidence="2">
    <location>
        <begin position="385"/>
        <end position="411"/>
    </location>
</feature>
<evidence type="ECO:0000256" key="1">
    <source>
        <dbReference type="SAM" id="MobiDB-lite"/>
    </source>
</evidence>
<proteinExistence type="predicted"/>
<dbReference type="EMBL" id="ML977619">
    <property type="protein sequence ID" value="KAF1996899.1"/>
    <property type="molecule type" value="Genomic_DNA"/>
</dbReference>
<dbReference type="PANTHER" id="PTHR35391:SF5">
    <property type="entry name" value="DUF6590 DOMAIN-CONTAINING PROTEIN"/>
    <property type="match status" value="1"/>
</dbReference>
<evidence type="ECO:0000259" key="2">
    <source>
        <dbReference type="SMART" id="SM00355"/>
    </source>
</evidence>
<organism evidence="3 4">
    <name type="scientific">Amniculicola lignicola CBS 123094</name>
    <dbReference type="NCBI Taxonomy" id="1392246"/>
    <lineage>
        <taxon>Eukaryota</taxon>
        <taxon>Fungi</taxon>
        <taxon>Dikarya</taxon>
        <taxon>Ascomycota</taxon>
        <taxon>Pezizomycotina</taxon>
        <taxon>Dothideomycetes</taxon>
        <taxon>Pleosporomycetidae</taxon>
        <taxon>Pleosporales</taxon>
        <taxon>Amniculicolaceae</taxon>
        <taxon>Amniculicola</taxon>
    </lineage>
</organism>
<dbReference type="SMART" id="SM00355">
    <property type="entry name" value="ZnF_C2H2"/>
    <property type="match status" value="4"/>
</dbReference>